<evidence type="ECO:0000313" key="2">
    <source>
        <dbReference type="Proteomes" id="UP000176740"/>
    </source>
</evidence>
<organism evidence="1 2">
    <name type="scientific">Candidatus Curtissbacteria bacterium RIFCSPLOWO2_01_FULL_38_11b</name>
    <dbReference type="NCBI Taxonomy" id="1797725"/>
    <lineage>
        <taxon>Bacteria</taxon>
        <taxon>Candidatus Curtissiibacteriota</taxon>
    </lineage>
</organism>
<dbReference type="Proteomes" id="UP000176740">
    <property type="component" value="Unassembled WGS sequence"/>
</dbReference>
<proteinExistence type="predicted"/>
<dbReference type="AlphaFoldDB" id="A0A1F5GZW0"/>
<gene>
    <name evidence="1" type="ORF">A3A49_00235</name>
</gene>
<dbReference type="EMBL" id="MFBO01000032">
    <property type="protein sequence ID" value="OGD97403.1"/>
    <property type="molecule type" value="Genomic_DNA"/>
</dbReference>
<protein>
    <submittedName>
        <fullName evidence="1">Uncharacterized protein</fullName>
    </submittedName>
</protein>
<evidence type="ECO:0000313" key="1">
    <source>
        <dbReference type="EMBL" id="OGD97403.1"/>
    </source>
</evidence>
<sequence length="83" mass="9591">MSPEYKLPDEKLNEVRNFLIKQRSFRRVAIASSYKVEIFVAELDGEPIVILNNGILKRPKDRTIRMSREVADMFSEAGIHLSL</sequence>
<reference evidence="1 2" key="1">
    <citation type="journal article" date="2016" name="Nat. Commun.">
        <title>Thousands of microbial genomes shed light on interconnected biogeochemical processes in an aquifer system.</title>
        <authorList>
            <person name="Anantharaman K."/>
            <person name="Brown C.T."/>
            <person name="Hug L.A."/>
            <person name="Sharon I."/>
            <person name="Castelle C.J."/>
            <person name="Probst A.J."/>
            <person name="Thomas B.C."/>
            <person name="Singh A."/>
            <person name="Wilkins M.J."/>
            <person name="Karaoz U."/>
            <person name="Brodie E.L."/>
            <person name="Williams K.H."/>
            <person name="Hubbard S.S."/>
            <person name="Banfield J.F."/>
        </authorList>
    </citation>
    <scope>NUCLEOTIDE SEQUENCE [LARGE SCALE GENOMIC DNA]</scope>
</reference>
<comment type="caution">
    <text evidence="1">The sequence shown here is derived from an EMBL/GenBank/DDBJ whole genome shotgun (WGS) entry which is preliminary data.</text>
</comment>
<name>A0A1F5GZW0_9BACT</name>
<accession>A0A1F5GZW0</accession>
<dbReference type="STRING" id="1797725.A3A49_00235"/>